<dbReference type="Proteomes" id="UP001474421">
    <property type="component" value="Unassembled WGS sequence"/>
</dbReference>
<organism evidence="13 14">
    <name type="scientific">Crotalus adamanteus</name>
    <name type="common">Eastern diamondback rattlesnake</name>
    <dbReference type="NCBI Taxonomy" id="8729"/>
    <lineage>
        <taxon>Eukaryota</taxon>
        <taxon>Metazoa</taxon>
        <taxon>Chordata</taxon>
        <taxon>Craniata</taxon>
        <taxon>Vertebrata</taxon>
        <taxon>Euteleostomi</taxon>
        <taxon>Lepidosauria</taxon>
        <taxon>Squamata</taxon>
        <taxon>Bifurcata</taxon>
        <taxon>Unidentata</taxon>
        <taxon>Episquamata</taxon>
        <taxon>Toxicofera</taxon>
        <taxon>Serpentes</taxon>
        <taxon>Colubroidea</taxon>
        <taxon>Viperidae</taxon>
        <taxon>Crotalinae</taxon>
        <taxon>Crotalus</taxon>
    </lineage>
</organism>
<comment type="caution">
    <text evidence="13">The sequence shown here is derived from an EMBL/GenBank/DDBJ whole genome shotgun (WGS) entry which is preliminary data.</text>
</comment>
<protein>
    <recommendedName>
        <fullName evidence="10">Olfactory receptor</fullName>
    </recommendedName>
</protein>
<feature type="region of interest" description="Disordered" evidence="11">
    <location>
        <begin position="319"/>
        <end position="344"/>
    </location>
</feature>
<evidence type="ECO:0000256" key="8">
    <source>
        <dbReference type="ARBA" id="ARBA00023224"/>
    </source>
</evidence>
<dbReference type="SUPFAM" id="SSF81321">
    <property type="entry name" value="Family A G protein-coupled receptor-like"/>
    <property type="match status" value="1"/>
</dbReference>
<keyword evidence="10" id="KW-1003">Cell membrane</keyword>
<feature type="transmembrane region" description="Helical" evidence="10">
    <location>
        <begin position="135"/>
        <end position="157"/>
    </location>
</feature>
<gene>
    <name evidence="13" type="ORF">NXF25_011101</name>
</gene>
<feature type="domain" description="G-protein coupled receptors family 1 profile" evidence="12">
    <location>
        <begin position="44"/>
        <end position="296"/>
    </location>
</feature>
<dbReference type="PROSITE" id="PS50262">
    <property type="entry name" value="G_PROTEIN_RECEP_F1_2"/>
    <property type="match status" value="1"/>
</dbReference>
<keyword evidence="9 13" id="KW-0675">Receptor</keyword>
<keyword evidence="5 10" id="KW-0552">Olfaction</keyword>
<evidence type="ECO:0000256" key="11">
    <source>
        <dbReference type="SAM" id="MobiDB-lite"/>
    </source>
</evidence>
<dbReference type="GO" id="GO:0005886">
    <property type="term" value="C:plasma membrane"/>
    <property type="evidence" value="ECO:0007669"/>
    <property type="project" value="UniProtKB-SubCell"/>
</dbReference>
<dbReference type="PROSITE" id="PS00237">
    <property type="entry name" value="G_PROTEIN_RECEP_F1_1"/>
    <property type="match status" value="1"/>
</dbReference>
<name>A0AAW1BL56_CROAD</name>
<feature type="transmembrane region" description="Helical" evidence="10">
    <location>
        <begin position="102"/>
        <end position="123"/>
    </location>
</feature>
<evidence type="ECO:0000313" key="14">
    <source>
        <dbReference type="Proteomes" id="UP001474421"/>
    </source>
</evidence>
<dbReference type="Gene3D" id="1.20.1070.10">
    <property type="entry name" value="Rhodopsin 7-helix transmembrane proteins"/>
    <property type="match status" value="1"/>
</dbReference>
<comment type="similarity">
    <text evidence="9">Belongs to the G-protein coupled receptor 1 family.</text>
</comment>
<dbReference type="AlphaFoldDB" id="A0AAW1BL56"/>
<dbReference type="GO" id="GO:0004984">
    <property type="term" value="F:olfactory receptor activity"/>
    <property type="evidence" value="ECO:0007669"/>
    <property type="project" value="InterPro"/>
</dbReference>
<reference evidence="13 14" key="1">
    <citation type="journal article" date="2024" name="Proc. Natl. Acad. Sci. U.S.A.">
        <title>The genetic regulatory architecture and epigenomic basis for age-related changes in rattlesnake venom.</title>
        <authorList>
            <person name="Hogan M.P."/>
            <person name="Holding M.L."/>
            <person name="Nystrom G.S."/>
            <person name="Colston T.J."/>
            <person name="Bartlett D.A."/>
            <person name="Mason A.J."/>
            <person name="Ellsworth S.A."/>
            <person name="Rautsaw R.M."/>
            <person name="Lawrence K.C."/>
            <person name="Strickland J.L."/>
            <person name="He B."/>
            <person name="Fraser P."/>
            <person name="Margres M.J."/>
            <person name="Gilbert D.M."/>
            <person name="Gibbs H.L."/>
            <person name="Parkinson C.L."/>
            <person name="Rokyta D.R."/>
        </authorList>
    </citation>
    <scope>NUCLEOTIDE SEQUENCE [LARGE SCALE GENOMIC DNA]</scope>
    <source>
        <strain evidence="13">DRR0105</strain>
    </source>
</reference>
<dbReference type="FunFam" id="1.20.1070.10:FF:000006">
    <property type="entry name" value="Olfactory receptor"/>
    <property type="match status" value="1"/>
</dbReference>
<accession>A0AAW1BL56</accession>
<dbReference type="Pfam" id="PF13853">
    <property type="entry name" value="7tm_4"/>
    <property type="match status" value="1"/>
</dbReference>
<keyword evidence="7 10" id="KW-0472">Membrane</keyword>
<feature type="transmembrane region" description="Helical" evidence="10">
    <location>
        <begin position="63"/>
        <end position="82"/>
    </location>
</feature>
<sequence length="344" mass="37629">MTTVNGTGDLGQASFTLVGIPGLEAFYFWIGVPLCLVYVVTLVGNITVVLVVRMEPELHKPMYLFFCMLAMNDLLLSTTVLPKMLGILWAGSREIGFSSCLLQMYFVHTLSIVDSAILLAMALDRYVAICHPLHYATILSNAVVAKMGLAAAGRGVILCVPGPVLLKRLPYCFHKVIQHAYCEHMAVVKLVTCADTFINRTYGISLALFVVGLDLGFIATSYAMILHAVFQLSSRDAQAKALGTCAAHTCIILTFYVPGLFTFLTHRIGKNVPAYIHILLASLYVLLPPMLNPLVYGIKTQQIRRRVLGLFHQGERRICSPGSSETREGVKAGPDSRHGPSTEL</sequence>
<evidence type="ECO:0000256" key="9">
    <source>
        <dbReference type="RuleBase" id="RU000688"/>
    </source>
</evidence>
<dbReference type="GO" id="GO:0004930">
    <property type="term" value="F:G protein-coupled receptor activity"/>
    <property type="evidence" value="ECO:0007669"/>
    <property type="project" value="UniProtKB-KW"/>
</dbReference>
<dbReference type="EMBL" id="JAOTOJ010000004">
    <property type="protein sequence ID" value="KAK9402745.1"/>
    <property type="molecule type" value="Genomic_DNA"/>
</dbReference>
<evidence type="ECO:0000313" key="13">
    <source>
        <dbReference type="EMBL" id="KAK9402745.1"/>
    </source>
</evidence>
<evidence type="ECO:0000256" key="4">
    <source>
        <dbReference type="ARBA" id="ARBA00022692"/>
    </source>
</evidence>
<evidence type="ECO:0000256" key="3">
    <source>
        <dbReference type="ARBA" id="ARBA00022606"/>
    </source>
</evidence>
<feature type="compositionally biased region" description="Basic and acidic residues" evidence="11">
    <location>
        <begin position="325"/>
        <end position="344"/>
    </location>
</feature>
<feature type="transmembrane region" description="Helical" evidence="10">
    <location>
        <begin position="26"/>
        <end position="51"/>
    </location>
</feature>
<keyword evidence="6 10" id="KW-1133">Transmembrane helix</keyword>
<dbReference type="InterPro" id="IPR000276">
    <property type="entry name" value="GPCR_Rhodpsn"/>
</dbReference>
<keyword evidence="4 9" id="KW-0812">Transmembrane</keyword>
<evidence type="ECO:0000256" key="10">
    <source>
        <dbReference type="RuleBase" id="RU363047"/>
    </source>
</evidence>
<dbReference type="InterPro" id="IPR000725">
    <property type="entry name" value="Olfact_rcpt"/>
</dbReference>
<dbReference type="InterPro" id="IPR017452">
    <property type="entry name" value="GPCR_Rhodpsn_7TM"/>
</dbReference>
<feature type="transmembrane region" description="Helical" evidence="10">
    <location>
        <begin position="241"/>
        <end position="263"/>
    </location>
</feature>
<dbReference type="PANTHER" id="PTHR26450">
    <property type="entry name" value="OLFACTORY RECEPTOR 56B1-RELATED"/>
    <property type="match status" value="1"/>
</dbReference>
<keyword evidence="14" id="KW-1185">Reference proteome</keyword>
<evidence type="ECO:0000256" key="5">
    <source>
        <dbReference type="ARBA" id="ARBA00022725"/>
    </source>
</evidence>
<dbReference type="PANTHER" id="PTHR26450:SF59">
    <property type="entry name" value="OLFACTORY RECEPTOR"/>
    <property type="match status" value="1"/>
</dbReference>
<keyword evidence="3 10" id="KW-0716">Sensory transduction</keyword>
<comment type="function">
    <text evidence="1">Odorant receptor.</text>
</comment>
<evidence type="ECO:0000259" key="12">
    <source>
        <dbReference type="PROSITE" id="PS50262"/>
    </source>
</evidence>
<feature type="transmembrane region" description="Helical" evidence="10">
    <location>
        <begin position="206"/>
        <end position="229"/>
    </location>
</feature>
<feature type="transmembrane region" description="Helical" evidence="10">
    <location>
        <begin position="275"/>
        <end position="296"/>
    </location>
</feature>
<keyword evidence="8 9" id="KW-0807">Transducer</keyword>
<dbReference type="PRINTS" id="PR00237">
    <property type="entry name" value="GPCRRHODOPSN"/>
</dbReference>
<keyword evidence="9" id="KW-0297">G-protein coupled receptor</keyword>
<dbReference type="InterPro" id="IPR050402">
    <property type="entry name" value="OR51/52/56-like"/>
</dbReference>
<dbReference type="CDD" id="cd15953">
    <property type="entry name" value="7tmA_OR52P-like"/>
    <property type="match status" value="1"/>
</dbReference>
<evidence type="ECO:0000256" key="7">
    <source>
        <dbReference type="ARBA" id="ARBA00023136"/>
    </source>
</evidence>
<evidence type="ECO:0000256" key="1">
    <source>
        <dbReference type="ARBA" id="ARBA00002936"/>
    </source>
</evidence>
<evidence type="ECO:0000256" key="2">
    <source>
        <dbReference type="ARBA" id="ARBA00004141"/>
    </source>
</evidence>
<proteinExistence type="inferred from homology"/>
<evidence type="ECO:0000256" key="6">
    <source>
        <dbReference type="ARBA" id="ARBA00022989"/>
    </source>
</evidence>
<comment type="subcellular location">
    <subcellularLocation>
        <location evidence="10">Cell membrane</location>
        <topology evidence="10">Multi-pass membrane protein</topology>
    </subcellularLocation>
    <subcellularLocation>
        <location evidence="2">Membrane</location>
        <topology evidence="2">Multi-pass membrane protein</topology>
    </subcellularLocation>
</comment>
<dbReference type="PRINTS" id="PR00245">
    <property type="entry name" value="OLFACTORYR"/>
</dbReference>